<evidence type="ECO:0000313" key="1">
    <source>
        <dbReference type="EMBL" id="KAL2329855.1"/>
    </source>
</evidence>
<reference evidence="1 2" key="1">
    <citation type="submission" date="2024-08" db="EMBL/GenBank/DDBJ databases">
        <title>Insights into the chromosomal genome structure of Flemingia macrophylla.</title>
        <authorList>
            <person name="Ding Y."/>
            <person name="Zhao Y."/>
            <person name="Bi W."/>
            <person name="Wu M."/>
            <person name="Zhao G."/>
            <person name="Gong Y."/>
            <person name="Li W."/>
            <person name="Zhang P."/>
        </authorList>
    </citation>
    <scope>NUCLEOTIDE SEQUENCE [LARGE SCALE GENOMIC DNA]</scope>
    <source>
        <strain evidence="1">DYQJB</strain>
        <tissue evidence="1">Leaf</tissue>
    </source>
</reference>
<dbReference type="EMBL" id="JBGMDY010000006">
    <property type="protein sequence ID" value="KAL2329855.1"/>
    <property type="molecule type" value="Genomic_DNA"/>
</dbReference>
<comment type="caution">
    <text evidence="1">The sequence shown here is derived from an EMBL/GenBank/DDBJ whole genome shotgun (WGS) entry which is preliminary data.</text>
</comment>
<keyword evidence="2" id="KW-1185">Reference proteome</keyword>
<protein>
    <submittedName>
        <fullName evidence="1">Uncharacterized protein</fullName>
    </submittedName>
</protein>
<gene>
    <name evidence="1" type="ORF">Fmac_017436</name>
</gene>
<evidence type="ECO:0000313" key="2">
    <source>
        <dbReference type="Proteomes" id="UP001603857"/>
    </source>
</evidence>
<proteinExistence type="predicted"/>
<dbReference type="AlphaFoldDB" id="A0ABD1M3Z1"/>
<dbReference type="Proteomes" id="UP001603857">
    <property type="component" value="Unassembled WGS sequence"/>
</dbReference>
<accession>A0ABD1M3Z1</accession>
<name>A0ABD1M3Z1_9FABA</name>
<sequence length="66" mass="7419">MRQGANKRVSISSMKSLNLPPMHISLQKLCGPVCAAVVVRFKRYHNIILVPHLPLPFPSPKYLSHT</sequence>
<organism evidence="1 2">
    <name type="scientific">Flemingia macrophylla</name>
    <dbReference type="NCBI Taxonomy" id="520843"/>
    <lineage>
        <taxon>Eukaryota</taxon>
        <taxon>Viridiplantae</taxon>
        <taxon>Streptophyta</taxon>
        <taxon>Embryophyta</taxon>
        <taxon>Tracheophyta</taxon>
        <taxon>Spermatophyta</taxon>
        <taxon>Magnoliopsida</taxon>
        <taxon>eudicotyledons</taxon>
        <taxon>Gunneridae</taxon>
        <taxon>Pentapetalae</taxon>
        <taxon>rosids</taxon>
        <taxon>fabids</taxon>
        <taxon>Fabales</taxon>
        <taxon>Fabaceae</taxon>
        <taxon>Papilionoideae</taxon>
        <taxon>50 kb inversion clade</taxon>
        <taxon>NPAAA clade</taxon>
        <taxon>indigoferoid/millettioid clade</taxon>
        <taxon>Phaseoleae</taxon>
        <taxon>Flemingia</taxon>
    </lineage>
</organism>